<keyword evidence="3" id="KW-0804">Transcription</keyword>
<dbReference type="KEGG" id="plig:NAG76_00870"/>
<protein>
    <submittedName>
        <fullName evidence="5">AraC family transcriptional regulator</fullName>
    </submittedName>
</protein>
<reference evidence="5" key="1">
    <citation type="submission" date="2022-05" db="EMBL/GenBank/DDBJ databases">
        <title>Novel bacterial taxa in a minimal lignocellulolytic consortium and its capacity to transform plastics disclosed by genome-resolved metagenomics.</title>
        <authorList>
            <person name="Rodriguez C.A.D."/>
            <person name="Diaz-Garcia L."/>
            <person name="Herrera K."/>
            <person name="Tarazona N.A."/>
            <person name="Sproer C."/>
            <person name="Overmann J."/>
            <person name="Jimenez D.J."/>
        </authorList>
    </citation>
    <scope>NUCLEOTIDE SEQUENCE</scope>
    <source>
        <strain evidence="5">MAG5</strain>
    </source>
</reference>
<evidence type="ECO:0000256" key="1">
    <source>
        <dbReference type="ARBA" id="ARBA00023015"/>
    </source>
</evidence>
<name>A0A9J6ZFF7_9BACL</name>
<sequence>MDLSIKTSLKENRLHGNEQFPLAAYWIDQNIAGVPILDCHWHNEMEFFYCVQGEVLFQVDTDYYVVKAGEAIFIDSGEIHTGHSHHNATCMYRALVFDPQFLASASYDVIQAQYVAPLFDSTRTFPRHIKPQSHWEKQLLDALINILSHCDQQDLGYELSVKLLLLQMLHTILSEGRHENRSKRELHDHTKTIRLKKVISYIQTHFNHPLKISQIAEQIPMSDGQFCRFFKSMTRQTPIEYINSYRIRRAGELLLDPSNKISTVALDVGFDHISYFVKVFRQQMNCTPSEYRKKMLVHSIEFIS</sequence>
<dbReference type="InterPro" id="IPR014710">
    <property type="entry name" value="RmlC-like_jellyroll"/>
</dbReference>
<proteinExistence type="predicted"/>
<dbReference type="Gene3D" id="2.60.120.10">
    <property type="entry name" value="Jelly Rolls"/>
    <property type="match status" value="1"/>
</dbReference>
<dbReference type="CDD" id="cd02208">
    <property type="entry name" value="cupin_RmlC-like"/>
    <property type="match status" value="1"/>
</dbReference>
<dbReference type="Pfam" id="PF02311">
    <property type="entry name" value="AraC_binding"/>
    <property type="match status" value="1"/>
</dbReference>
<evidence type="ECO:0000256" key="3">
    <source>
        <dbReference type="ARBA" id="ARBA00023163"/>
    </source>
</evidence>
<dbReference type="AlphaFoldDB" id="A0A9J6ZFF7"/>
<dbReference type="InterPro" id="IPR037923">
    <property type="entry name" value="HTH-like"/>
</dbReference>
<dbReference type="Gene3D" id="1.10.10.60">
    <property type="entry name" value="Homeodomain-like"/>
    <property type="match status" value="2"/>
</dbReference>
<dbReference type="InterPro" id="IPR018060">
    <property type="entry name" value="HTH_AraC"/>
</dbReference>
<dbReference type="PANTHER" id="PTHR43280:SF28">
    <property type="entry name" value="HTH-TYPE TRANSCRIPTIONAL ACTIVATOR RHAS"/>
    <property type="match status" value="1"/>
</dbReference>
<organism evidence="5 6">
    <name type="scientific">Candidatus Pristimantibacillus lignocellulolyticus</name>
    <dbReference type="NCBI Taxonomy" id="2994561"/>
    <lineage>
        <taxon>Bacteria</taxon>
        <taxon>Bacillati</taxon>
        <taxon>Bacillota</taxon>
        <taxon>Bacilli</taxon>
        <taxon>Bacillales</taxon>
        <taxon>Paenibacillaceae</taxon>
        <taxon>Candidatus Pristimantibacillus</taxon>
    </lineage>
</organism>
<dbReference type="InterPro" id="IPR003313">
    <property type="entry name" value="AraC-bd"/>
</dbReference>
<dbReference type="Proteomes" id="UP001056756">
    <property type="component" value="Chromosome"/>
</dbReference>
<dbReference type="PROSITE" id="PS01124">
    <property type="entry name" value="HTH_ARAC_FAMILY_2"/>
    <property type="match status" value="1"/>
</dbReference>
<dbReference type="InterPro" id="IPR020449">
    <property type="entry name" value="Tscrpt_reg_AraC-type_HTH"/>
</dbReference>
<dbReference type="PANTHER" id="PTHR43280">
    <property type="entry name" value="ARAC-FAMILY TRANSCRIPTIONAL REGULATOR"/>
    <property type="match status" value="1"/>
</dbReference>
<dbReference type="InterPro" id="IPR009057">
    <property type="entry name" value="Homeodomain-like_sf"/>
</dbReference>
<evidence type="ECO:0000256" key="2">
    <source>
        <dbReference type="ARBA" id="ARBA00023125"/>
    </source>
</evidence>
<feature type="domain" description="HTH araC/xylS-type" evidence="4">
    <location>
        <begin position="196"/>
        <end position="294"/>
    </location>
</feature>
<dbReference type="EMBL" id="CP097899">
    <property type="protein sequence ID" value="URN94845.1"/>
    <property type="molecule type" value="Genomic_DNA"/>
</dbReference>
<evidence type="ECO:0000313" key="6">
    <source>
        <dbReference type="Proteomes" id="UP001056756"/>
    </source>
</evidence>
<dbReference type="SUPFAM" id="SSF46689">
    <property type="entry name" value="Homeodomain-like"/>
    <property type="match status" value="2"/>
</dbReference>
<evidence type="ECO:0000313" key="5">
    <source>
        <dbReference type="EMBL" id="URN94845.1"/>
    </source>
</evidence>
<keyword evidence="1" id="KW-0805">Transcription regulation</keyword>
<evidence type="ECO:0000259" key="4">
    <source>
        <dbReference type="PROSITE" id="PS01124"/>
    </source>
</evidence>
<keyword evidence="2" id="KW-0238">DNA-binding</keyword>
<dbReference type="PRINTS" id="PR00032">
    <property type="entry name" value="HTHARAC"/>
</dbReference>
<accession>A0A9J6ZFF7</accession>
<dbReference type="SMART" id="SM00342">
    <property type="entry name" value="HTH_ARAC"/>
    <property type="match status" value="1"/>
</dbReference>
<dbReference type="SUPFAM" id="SSF51215">
    <property type="entry name" value="Regulatory protein AraC"/>
    <property type="match status" value="1"/>
</dbReference>
<gene>
    <name evidence="5" type="ORF">NAG76_00870</name>
</gene>
<dbReference type="GO" id="GO:0043565">
    <property type="term" value="F:sequence-specific DNA binding"/>
    <property type="evidence" value="ECO:0007669"/>
    <property type="project" value="InterPro"/>
</dbReference>
<dbReference type="GO" id="GO:0003700">
    <property type="term" value="F:DNA-binding transcription factor activity"/>
    <property type="evidence" value="ECO:0007669"/>
    <property type="project" value="InterPro"/>
</dbReference>
<dbReference type="Pfam" id="PF12833">
    <property type="entry name" value="HTH_18"/>
    <property type="match status" value="1"/>
</dbReference>